<evidence type="ECO:0000259" key="6">
    <source>
        <dbReference type="Pfam" id="PF04829"/>
    </source>
</evidence>
<comment type="caution">
    <text evidence="7">The sequence shown here is derived from an EMBL/GenBank/DDBJ whole genome shotgun (WGS) entry which is preliminary data.</text>
</comment>
<dbReference type="Pfam" id="PF04829">
    <property type="entry name" value="PT-VENN"/>
    <property type="match status" value="1"/>
</dbReference>
<accession>A0ABT9T7C0</accession>
<feature type="domain" description="VENN motif-containing" evidence="6">
    <location>
        <begin position="80"/>
        <end position="127"/>
    </location>
</feature>
<keyword evidence="4" id="KW-0843">Virulence</keyword>
<dbReference type="InterPro" id="IPR006914">
    <property type="entry name" value="VENN_dom"/>
</dbReference>
<keyword evidence="8" id="KW-1185">Reference proteome</keyword>
<reference evidence="7 8" key="1">
    <citation type="submission" date="2023-07" db="EMBL/GenBank/DDBJ databases">
        <title>Sorghum-associated microbial communities from plants grown in Nebraska, USA.</title>
        <authorList>
            <person name="Schachtman D."/>
        </authorList>
    </citation>
    <scope>NUCLEOTIDE SEQUENCE [LARGE SCALE GENOMIC DNA]</scope>
    <source>
        <strain evidence="7 8">CC49</strain>
    </source>
</reference>
<organism evidence="7 8">
    <name type="scientific">[Curtobacterium] plantarum</name>
    <dbReference type="NCBI Taxonomy" id="221276"/>
    <lineage>
        <taxon>Bacteria</taxon>
        <taxon>Pseudomonadati</taxon>
        <taxon>Pseudomonadota</taxon>
        <taxon>Gammaproteobacteria</taxon>
        <taxon>Enterobacterales</taxon>
        <taxon>Erwiniaceae</taxon>
        <taxon>Pantoea</taxon>
    </lineage>
</organism>
<evidence type="ECO:0000256" key="2">
    <source>
        <dbReference type="ARBA" id="ARBA00022656"/>
    </source>
</evidence>
<evidence type="ECO:0000313" key="7">
    <source>
        <dbReference type="EMBL" id="MDQ0019360.1"/>
    </source>
</evidence>
<evidence type="ECO:0000256" key="3">
    <source>
        <dbReference type="ARBA" id="ARBA00022913"/>
    </source>
</evidence>
<feature type="region of interest" description="Disordered" evidence="5">
    <location>
        <begin position="144"/>
        <end position="173"/>
    </location>
</feature>
<name>A0ABT9T7C0_9GAMM</name>
<keyword evidence="2" id="KW-0800">Toxin</keyword>
<sequence>MAPYIANKIKQATSKVVDGQEQTNVLANTMAHAVAGAVLAQLAGNNATAGAAGAFSGELATRYIAEKYWGADTPEKIAALGQEDREQLSLLGTLAAGLAGGMLGNSSAAATSGAVTGKNAVENNELSGLSGFGSGFWSNNQAQGSLKNNTNLTDETGKVLNPATPEEIKYASD</sequence>
<proteinExistence type="predicted"/>
<keyword evidence="3" id="KW-1266">Target cell cytoplasm</keyword>
<protein>
    <submittedName>
        <fullName evidence="7">Filamentous hemagglutinin</fullName>
    </submittedName>
</protein>
<dbReference type="EMBL" id="JAUSSJ010000001">
    <property type="protein sequence ID" value="MDQ0019360.1"/>
    <property type="molecule type" value="Genomic_DNA"/>
</dbReference>
<evidence type="ECO:0000256" key="5">
    <source>
        <dbReference type="SAM" id="MobiDB-lite"/>
    </source>
</evidence>
<evidence type="ECO:0000256" key="4">
    <source>
        <dbReference type="ARBA" id="ARBA00023026"/>
    </source>
</evidence>
<gene>
    <name evidence="7" type="ORF">J2X94_001488</name>
</gene>
<evidence type="ECO:0000256" key="1">
    <source>
        <dbReference type="ARBA" id="ARBA00004219"/>
    </source>
</evidence>
<comment type="subcellular location">
    <subcellularLocation>
        <location evidence="1">Target cell</location>
        <location evidence="1">Target cell cytoplasm</location>
    </subcellularLocation>
</comment>
<feature type="compositionally biased region" description="Polar residues" evidence="5">
    <location>
        <begin position="144"/>
        <end position="154"/>
    </location>
</feature>
<evidence type="ECO:0000313" key="8">
    <source>
        <dbReference type="Proteomes" id="UP001244623"/>
    </source>
</evidence>
<dbReference type="RefSeq" id="WP_223565364.1">
    <property type="nucleotide sequence ID" value="NZ_JAUSSJ010000001.1"/>
</dbReference>
<dbReference type="Proteomes" id="UP001244623">
    <property type="component" value="Unassembled WGS sequence"/>
</dbReference>